<evidence type="ECO:0000256" key="10">
    <source>
        <dbReference type="SAM" id="MobiDB-lite"/>
    </source>
</evidence>
<dbReference type="EMBL" id="ACGK02000005">
    <property type="protein sequence ID" value="EGF22734.1"/>
    <property type="molecule type" value="Genomic_DNA"/>
</dbReference>
<dbReference type="NCBIfam" id="TIGR00916">
    <property type="entry name" value="2A0604s01"/>
    <property type="match status" value="1"/>
</dbReference>
<evidence type="ECO:0000256" key="7">
    <source>
        <dbReference type="ARBA" id="ARBA00023010"/>
    </source>
</evidence>
<dbReference type="Pfam" id="PF22599">
    <property type="entry name" value="SecDF_P1_head"/>
    <property type="match status" value="1"/>
</dbReference>
<dbReference type="RefSeq" id="WP_006303451.1">
    <property type="nucleotide sequence ID" value="NZ_ACGK02000005.1"/>
</dbReference>
<evidence type="ECO:0000259" key="11">
    <source>
        <dbReference type="Pfam" id="PF02355"/>
    </source>
</evidence>
<feature type="compositionally biased region" description="Basic residues" evidence="10">
    <location>
        <begin position="27"/>
        <end position="36"/>
    </location>
</feature>
<evidence type="ECO:0000259" key="12">
    <source>
        <dbReference type="Pfam" id="PF21760"/>
    </source>
</evidence>
<evidence type="ECO:0000256" key="5">
    <source>
        <dbReference type="ARBA" id="ARBA00022927"/>
    </source>
</evidence>
<feature type="domain" description="Protein translocase subunit SecDF P1" evidence="12">
    <location>
        <begin position="101"/>
        <end position="158"/>
    </location>
</feature>
<dbReference type="Proteomes" id="UP000005947">
    <property type="component" value="Unassembled WGS sequence"/>
</dbReference>
<comment type="function">
    <text evidence="9">Part of the Sec protein translocase complex. Interacts with the SecYEG preprotein conducting channel. SecDF uses the proton motive force (PMF) to complete protein translocation after the ATP-dependent function of SecA.</text>
</comment>
<evidence type="ECO:0000259" key="13">
    <source>
        <dbReference type="Pfam" id="PF22599"/>
    </source>
</evidence>
<proteinExistence type="inferred from homology"/>
<dbReference type="eggNOG" id="COG0342">
    <property type="taxonomic scope" value="Bacteria"/>
</dbReference>
<dbReference type="AlphaFoldDB" id="F1T6T9"/>
<dbReference type="Pfam" id="PF21760">
    <property type="entry name" value="SecD_1st"/>
    <property type="match status" value="1"/>
</dbReference>
<dbReference type="GO" id="GO:0065002">
    <property type="term" value="P:intracellular protein transmembrane transport"/>
    <property type="evidence" value="ECO:0007669"/>
    <property type="project" value="UniProtKB-UniRule"/>
</dbReference>
<keyword evidence="4 9" id="KW-0812">Transmembrane</keyword>
<dbReference type="GO" id="GO:0006605">
    <property type="term" value="P:protein targeting"/>
    <property type="evidence" value="ECO:0007669"/>
    <property type="project" value="UniProtKB-UniRule"/>
</dbReference>
<comment type="caution">
    <text evidence="9">Lacks conserved residue(s) required for the propagation of feature annotation.</text>
</comment>
<dbReference type="GO" id="GO:0015450">
    <property type="term" value="F:protein-transporting ATPase activity"/>
    <property type="evidence" value="ECO:0007669"/>
    <property type="project" value="InterPro"/>
</dbReference>
<reference evidence="14 15" key="1">
    <citation type="submission" date="2011-02" db="EMBL/GenBank/DDBJ databases">
        <authorList>
            <person name="Muzny D."/>
            <person name="Qin X."/>
            <person name="Buhay C."/>
            <person name="Dugan-Rocha S."/>
            <person name="Ding Y."/>
            <person name="Chen G."/>
            <person name="Hawes A."/>
            <person name="Holder M."/>
            <person name="Jhangiani S."/>
            <person name="Johnson A."/>
            <person name="Khan Z."/>
            <person name="Li Z."/>
            <person name="Liu W."/>
            <person name="Liu X."/>
            <person name="Perez L."/>
            <person name="Shen H."/>
            <person name="Wang Q."/>
            <person name="Watt J."/>
            <person name="Xi L."/>
            <person name="Xin Y."/>
            <person name="Zhou J."/>
            <person name="Deng J."/>
            <person name="Jiang H."/>
            <person name="Liu Y."/>
            <person name="Qu J."/>
            <person name="Song X.-Z."/>
            <person name="Zhang L."/>
            <person name="Villasana D."/>
            <person name="Johnson A."/>
            <person name="Liu J."/>
            <person name="Liyanage D."/>
            <person name="Lorensuhewa L."/>
            <person name="Robinson T."/>
            <person name="Song A."/>
            <person name="Song B.-B."/>
            <person name="Dinh H."/>
            <person name="Thornton R."/>
            <person name="Coyle M."/>
            <person name="Francisco L."/>
            <person name="Jackson L."/>
            <person name="Javaid M."/>
            <person name="Korchina V."/>
            <person name="Kovar C."/>
            <person name="Mata R."/>
            <person name="Mathew T."/>
            <person name="Ngo R."/>
            <person name="Nguyen L."/>
            <person name="Nguyen N."/>
            <person name="Okwuonu G."/>
            <person name="Ongeri F."/>
            <person name="Pham C."/>
            <person name="Simmons D."/>
            <person name="Wilczek-Boney K."/>
            <person name="Hale W."/>
            <person name="Jakkamsetti A."/>
            <person name="Pham P."/>
            <person name="Ruth R."/>
            <person name="San Lucas F."/>
            <person name="Warren J."/>
            <person name="Zhang J."/>
            <person name="Zhao Z."/>
            <person name="Zhou C."/>
            <person name="Zhu D."/>
            <person name="Lee S."/>
            <person name="Bess C."/>
            <person name="Blankenburg K."/>
            <person name="Forbes L."/>
            <person name="Fu Q."/>
            <person name="Gubbala S."/>
            <person name="Hirani K."/>
            <person name="Jayaseelan J.C."/>
            <person name="Lara F."/>
            <person name="Munidasa M."/>
            <person name="Palculict T."/>
            <person name="Patil S."/>
            <person name="Pu L.-L."/>
            <person name="Saada N."/>
            <person name="Tang L."/>
            <person name="Weissenberger G."/>
            <person name="Zhu Y."/>
            <person name="Hemphill L."/>
            <person name="Shang Y."/>
            <person name="Youmans B."/>
            <person name="Ayvaz T."/>
            <person name="Ross M."/>
            <person name="Santibanez J."/>
            <person name="Aqrawi P."/>
            <person name="Gross S."/>
            <person name="Joshi V."/>
            <person name="Fowler G."/>
            <person name="Nazareth L."/>
            <person name="Reid J."/>
            <person name="Worley K."/>
            <person name="Petrosino J."/>
            <person name="Highlander S."/>
            <person name="Gibbs R."/>
        </authorList>
    </citation>
    <scope>NUCLEOTIDE SEQUENCE [LARGE SCALE GENOMIC DNA]</scope>
    <source>
        <strain evidence="14 15">DSM 15829</strain>
    </source>
</reference>
<comment type="caution">
    <text evidence="14">The sequence shown here is derived from an EMBL/GenBank/DDBJ whole genome shotgun (WGS) entry which is preliminary data.</text>
</comment>
<dbReference type="InterPro" id="IPR054384">
    <property type="entry name" value="SecDF_P1_head"/>
</dbReference>
<organism evidence="14 15">
    <name type="scientific">Fannyhessea vaginae DSM 15829</name>
    <dbReference type="NCBI Taxonomy" id="525256"/>
    <lineage>
        <taxon>Bacteria</taxon>
        <taxon>Bacillati</taxon>
        <taxon>Actinomycetota</taxon>
        <taxon>Coriobacteriia</taxon>
        <taxon>Coriobacteriales</taxon>
        <taxon>Atopobiaceae</taxon>
        <taxon>Fannyhessea</taxon>
    </lineage>
</organism>
<evidence type="ECO:0000256" key="2">
    <source>
        <dbReference type="ARBA" id="ARBA00022448"/>
    </source>
</evidence>
<keyword evidence="8 9" id="KW-0472">Membrane</keyword>
<evidence type="ECO:0000256" key="6">
    <source>
        <dbReference type="ARBA" id="ARBA00022989"/>
    </source>
</evidence>
<dbReference type="SUPFAM" id="SSF82866">
    <property type="entry name" value="Multidrug efflux transporter AcrB transmembrane domain"/>
    <property type="match status" value="1"/>
</dbReference>
<dbReference type="InterPro" id="IPR055344">
    <property type="entry name" value="SecD_SecF_C_bact"/>
</dbReference>
<dbReference type="HAMAP" id="MF_01463_B">
    <property type="entry name" value="SecD_B"/>
    <property type="match status" value="1"/>
</dbReference>
<evidence type="ECO:0000256" key="9">
    <source>
        <dbReference type="HAMAP-Rule" id="MF_01463"/>
    </source>
</evidence>
<evidence type="ECO:0000256" key="8">
    <source>
        <dbReference type="ARBA" id="ARBA00023136"/>
    </source>
</evidence>
<keyword evidence="5 9" id="KW-0653">Protein transport</keyword>
<dbReference type="GeneID" id="93209954"/>
<keyword evidence="3 9" id="KW-1003">Cell membrane</keyword>
<keyword evidence="7 9" id="KW-0811">Translocation</keyword>
<dbReference type="InterPro" id="IPR022813">
    <property type="entry name" value="SecD/SecF_arch_bac"/>
</dbReference>
<comment type="subcellular location">
    <subcellularLocation>
        <location evidence="1 9">Cell membrane</location>
        <topology evidence="1 9">Multi-pass membrane protein</topology>
    </subcellularLocation>
</comment>
<evidence type="ECO:0000256" key="1">
    <source>
        <dbReference type="ARBA" id="ARBA00004651"/>
    </source>
</evidence>
<keyword evidence="6 9" id="KW-1133">Transmembrane helix</keyword>
<dbReference type="Gene3D" id="1.20.1640.10">
    <property type="entry name" value="Multidrug efflux transporter AcrB transmembrane domain"/>
    <property type="match status" value="1"/>
</dbReference>
<dbReference type="InterPro" id="IPR048634">
    <property type="entry name" value="SecD_SecF_C"/>
</dbReference>
<dbReference type="NCBIfam" id="TIGR01129">
    <property type="entry name" value="secD"/>
    <property type="match status" value="1"/>
</dbReference>
<comment type="similarity">
    <text evidence="9">Belongs to the SecD/SecF family. SecD subfamily.</text>
</comment>
<feature type="region of interest" description="Disordered" evidence="10">
    <location>
        <begin position="13"/>
        <end position="36"/>
    </location>
</feature>
<keyword evidence="15" id="KW-1185">Reference proteome</keyword>
<feature type="transmembrane region" description="Helical" evidence="9">
    <location>
        <begin position="46"/>
        <end position="67"/>
    </location>
</feature>
<comment type="subunit">
    <text evidence="9">Forms a complex with SecF. Part of the essential Sec protein translocation apparatus which comprises SecA, SecYEG and auxiliary proteins SecDF. Other proteins may also be involved.</text>
</comment>
<feature type="transmembrane region" description="Helical" evidence="9">
    <location>
        <begin position="306"/>
        <end position="324"/>
    </location>
</feature>
<dbReference type="InterPro" id="IPR048631">
    <property type="entry name" value="SecD_1st"/>
</dbReference>
<feature type="domain" description="SecDF P1 head subdomain" evidence="13">
    <location>
        <begin position="184"/>
        <end position="284"/>
    </location>
</feature>
<dbReference type="InterPro" id="IPR005791">
    <property type="entry name" value="SecD"/>
</dbReference>
<gene>
    <name evidence="9 14" type="primary">secD</name>
    <name evidence="14" type="ORF">HMPREF0091_11241</name>
</gene>
<dbReference type="Gene3D" id="3.30.1360.200">
    <property type="match status" value="1"/>
</dbReference>
<dbReference type="OrthoDB" id="5240379at2"/>
<evidence type="ECO:0000256" key="4">
    <source>
        <dbReference type="ARBA" id="ARBA00022692"/>
    </source>
</evidence>
<keyword evidence="2 9" id="KW-0813">Transport</keyword>
<dbReference type="GO" id="GO:0043952">
    <property type="term" value="P:protein transport by the Sec complex"/>
    <property type="evidence" value="ECO:0007669"/>
    <property type="project" value="UniProtKB-UniRule"/>
</dbReference>
<evidence type="ECO:0000313" key="15">
    <source>
        <dbReference type="Proteomes" id="UP000005947"/>
    </source>
</evidence>
<evidence type="ECO:0000313" key="14">
    <source>
        <dbReference type="EMBL" id="EGF22734.1"/>
    </source>
</evidence>
<feature type="domain" description="Protein export membrane protein SecD/SecF C-terminal" evidence="11">
    <location>
        <begin position="287"/>
        <end position="460"/>
    </location>
</feature>
<evidence type="ECO:0000256" key="3">
    <source>
        <dbReference type="ARBA" id="ARBA00022475"/>
    </source>
</evidence>
<feature type="transmembrane region" description="Helical" evidence="9">
    <location>
        <begin position="336"/>
        <end position="357"/>
    </location>
</feature>
<feature type="transmembrane region" description="Helical" evidence="9">
    <location>
        <begin position="363"/>
        <end position="384"/>
    </location>
</feature>
<name>F1T6T9_9ACTN</name>
<dbReference type="GO" id="GO:0005886">
    <property type="term" value="C:plasma membrane"/>
    <property type="evidence" value="ECO:0007669"/>
    <property type="project" value="UniProtKB-SubCell"/>
</dbReference>
<dbReference type="PANTHER" id="PTHR30081">
    <property type="entry name" value="PROTEIN-EXPORT MEMBRANE PROTEIN SEC"/>
    <property type="match status" value="1"/>
</dbReference>
<sequence length="497" mass="53075">MIKDIKPRQEHSGFARWNGQDISRGSSQRRRNFSRKTRITPHQRRWISSLVLLVIVLVVAIIGFTPLGEKITKGLDIQGGVSVIMTASRPDGSTPSAEEMQIATNIIQKRVNALGASETTVQQQGATSILVQIPGATDAKAAIKTIGQTGNLQFVRLDDIGDADALLKLQAGTEGVDLEDNTYTSFLDGSHIVKTSVEQSTQNAKGGYSVNISLDDEGSKQFADVTRELAPTKGRIAITLDGKVYSAPAVQNEITGGQVSITGNFTLQQAKDLKTVLDSGSLPVKLSYSESRVVGPTLGQDSLHQGIFAIAVGAVAVIIYLFIFYRALGLLTMGSLAVFAVLYLGLLALLSHFGAFALTLPGLAGIVLTTGSAADSSILVLERFREEIRMGKRIKDAAVSGSKHGIMTSLDADAVTMVTALSLFFVAVGAVKGFGLTLALGIVCDIATMFFFKAPALRLLALHAIEKHPRFWGVSQDVDEAQRKRDELAQKGGVEHA</sequence>
<accession>F1T6T9</accession>
<dbReference type="Gene3D" id="3.30.70.3400">
    <property type="match status" value="1"/>
</dbReference>
<dbReference type="Pfam" id="PF02355">
    <property type="entry name" value="SecD_SecF_C"/>
    <property type="match status" value="1"/>
</dbReference>
<dbReference type="PANTHER" id="PTHR30081:SF1">
    <property type="entry name" value="PROTEIN TRANSLOCASE SUBUNIT SECD"/>
    <property type="match status" value="1"/>
</dbReference>
<protein>
    <recommendedName>
        <fullName evidence="9">Protein translocase subunit SecD</fullName>
    </recommendedName>
</protein>